<protein>
    <submittedName>
        <fullName evidence="2">Transposase</fullName>
    </submittedName>
</protein>
<dbReference type="Proteomes" id="UP000351155">
    <property type="component" value="Unassembled WGS sequence"/>
</dbReference>
<proteinExistence type="predicted"/>
<dbReference type="AlphaFoldDB" id="A0A484WVF2"/>
<gene>
    <name evidence="2" type="ORF">NCTC12126_00958</name>
</gene>
<name>A0A484WVF2_9ENTR</name>
<evidence type="ECO:0000313" key="3">
    <source>
        <dbReference type="Proteomes" id="UP000351155"/>
    </source>
</evidence>
<feature type="compositionally biased region" description="Basic and acidic residues" evidence="1">
    <location>
        <begin position="83"/>
        <end position="93"/>
    </location>
</feature>
<reference evidence="2 3" key="1">
    <citation type="submission" date="2019-03" db="EMBL/GenBank/DDBJ databases">
        <authorList>
            <consortium name="Pathogen Informatics"/>
        </authorList>
    </citation>
    <scope>NUCLEOTIDE SEQUENCE [LARGE SCALE GENOMIC DNA]</scope>
    <source>
        <strain evidence="2 3">NCTC12126</strain>
    </source>
</reference>
<sequence length="160" mass="17675">MLVSRRETGNKKYEISQYRHKPALTFWYVSSDKKSHYGIKDLRRCSDGGSINLDGFPDCCLESFSGNGFRENRDGVRSSSANGHDDDPRRSGESQRLSQVTVFLERSALIGRASRLRRSEGLHGLSPVLYSVACISHALQNCSSPLMTAGICSSKNLATV</sequence>
<organism evidence="2 3">
    <name type="scientific">Enterobacter cancerogenus</name>
    <dbReference type="NCBI Taxonomy" id="69218"/>
    <lineage>
        <taxon>Bacteria</taxon>
        <taxon>Pseudomonadati</taxon>
        <taxon>Pseudomonadota</taxon>
        <taxon>Gammaproteobacteria</taxon>
        <taxon>Enterobacterales</taxon>
        <taxon>Enterobacteriaceae</taxon>
        <taxon>Enterobacter</taxon>
        <taxon>Enterobacter cloacae complex</taxon>
    </lineage>
</organism>
<dbReference type="EMBL" id="CAADIW010000005">
    <property type="protein sequence ID" value="VFS14886.1"/>
    <property type="molecule type" value="Genomic_DNA"/>
</dbReference>
<feature type="region of interest" description="Disordered" evidence="1">
    <location>
        <begin position="66"/>
        <end position="96"/>
    </location>
</feature>
<evidence type="ECO:0000256" key="1">
    <source>
        <dbReference type="SAM" id="MobiDB-lite"/>
    </source>
</evidence>
<accession>A0A484WVF2</accession>
<evidence type="ECO:0000313" key="2">
    <source>
        <dbReference type="EMBL" id="VFS14886.1"/>
    </source>
</evidence>